<reference evidence="2" key="1">
    <citation type="submission" date="2022-08" db="UniProtKB">
        <authorList>
            <consortium name="EnsemblMetazoa"/>
        </authorList>
    </citation>
    <scope>IDENTIFICATION</scope>
    <source>
        <strain evidence="2">EBRO</strain>
    </source>
</reference>
<name>A0A182IUS3_ANOAO</name>
<organism evidence="2">
    <name type="scientific">Anopheles atroparvus</name>
    <name type="common">European mosquito</name>
    <dbReference type="NCBI Taxonomy" id="41427"/>
    <lineage>
        <taxon>Eukaryota</taxon>
        <taxon>Metazoa</taxon>
        <taxon>Ecdysozoa</taxon>
        <taxon>Arthropoda</taxon>
        <taxon>Hexapoda</taxon>
        <taxon>Insecta</taxon>
        <taxon>Pterygota</taxon>
        <taxon>Neoptera</taxon>
        <taxon>Endopterygota</taxon>
        <taxon>Diptera</taxon>
        <taxon>Nematocera</taxon>
        <taxon>Culicoidea</taxon>
        <taxon>Culicidae</taxon>
        <taxon>Anophelinae</taxon>
        <taxon>Anopheles</taxon>
    </lineage>
</organism>
<proteinExistence type="predicted"/>
<feature type="compositionally biased region" description="Basic and acidic residues" evidence="1">
    <location>
        <begin position="1"/>
        <end position="26"/>
    </location>
</feature>
<protein>
    <submittedName>
        <fullName evidence="2">Uncharacterized protein</fullName>
    </submittedName>
</protein>
<dbReference type="VEuPathDB" id="VectorBase:AATE005865"/>
<feature type="compositionally biased region" description="Basic and acidic residues" evidence="1">
    <location>
        <begin position="45"/>
        <end position="59"/>
    </location>
</feature>
<accession>A0A182IUS3</accession>
<dbReference type="AlphaFoldDB" id="A0A182IUS3"/>
<sequence>MMIVRHHTEDHPRGQRGQSETRKETHFIAPNGNQNRIIKNSFHRAPPEPETRRKNHRDLEEGNLFDAKSFQLLDGRPASALPRDDEDDGDEDDIVLDEDVEVDLLRGGAGGGVIGSTFTLQSFEFRFGEMRAGKLSVFVHCDKLRTIMDAPTRSSAFRPIVIGFKPPRGLLQLDIETRVTQPIPNRAGRSALAPQPCGKRPYHYYYYYHATGANRLQGPKRERSHPLYLDRCNCMEMERTIRRQRRTGPWFIIVAERDPIEVGDAPAKCELLCCDDTIENFAHRVRIDFLRSAIETVRDEDRMRRRNADEFLSVSLPPQRGERENSRSLSGIF</sequence>
<evidence type="ECO:0000313" key="2">
    <source>
        <dbReference type="EnsemblMetazoa" id="AATE005865-PA.1"/>
    </source>
</evidence>
<feature type="region of interest" description="Disordered" evidence="1">
    <location>
        <begin position="1"/>
        <end position="59"/>
    </location>
</feature>
<evidence type="ECO:0000256" key="1">
    <source>
        <dbReference type="SAM" id="MobiDB-lite"/>
    </source>
</evidence>
<dbReference type="EnsemblMetazoa" id="AATE005865-RA">
    <property type="protein sequence ID" value="AATE005865-PA.1"/>
    <property type="gene ID" value="AATE005865"/>
</dbReference>